<dbReference type="RefSeq" id="WP_180146825.1">
    <property type="nucleotide sequence ID" value="NZ_CAADHO010000015.1"/>
</dbReference>
<dbReference type="GO" id="GO:0032259">
    <property type="term" value="P:methylation"/>
    <property type="evidence" value="ECO:0007669"/>
    <property type="project" value="UniProtKB-KW"/>
</dbReference>
<evidence type="ECO:0000313" key="1">
    <source>
        <dbReference type="EMBL" id="VFQ47298.1"/>
    </source>
</evidence>
<evidence type="ECO:0000313" key="2">
    <source>
        <dbReference type="Proteomes" id="UP000507962"/>
    </source>
</evidence>
<dbReference type="Pfam" id="PF13489">
    <property type="entry name" value="Methyltransf_23"/>
    <property type="match status" value="1"/>
</dbReference>
<dbReference type="EMBL" id="CAADHO010000015">
    <property type="protein sequence ID" value="VFQ47298.1"/>
    <property type="molecule type" value="Genomic_DNA"/>
</dbReference>
<proteinExistence type="predicted"/>
<dbReference type="InterPro" id="IPR029063">
    <property type="entry name" value="SAM-dependent_MTases_sf"/>
</dbReference>
<dbReference type="CDD" id="cd02440">
    <property type="entry name" value="AdoMet_MTases"/>
    <property type="match status" value="1"/>
</dbReference>
<dbReference type="SUPFAM" id="SSF53335">
    <property type="entry name" value="S-adenosyl-L-methionine-dependent methyltransferases"/>
    <property type="match status" value="1"/>
</dbReference>
<sequence>MKCPICKSSHSVPSFNLWDDRYGYPGKFKLRRCRICGHVFLESSFSPDQLARLYTDYYPRSALDADEYCPHIEKKKRDCWLNGEYASAFRWVPKDVRILDIGCGFGESLGYHASRGCDVYGVEADENIRRVAEKQGFRVHVGVFDPTIYEPNFFDYITMDQVMEHMTDPIETLRRAARILKPKGQIIITVPNSQGWGARIFSQRWINWHTPYHQHFFSKESMGMTARKAGLEILKVKSITNSHWLSFQWHHLLFYPKYTVASDFWSPNCGPVPKKRYWRALLALTHITKINHMITRLFDALGYGDNHLFILEKP</sequence>
<accession>A0A4V6IM16</accession>
<keyword evidence="1" id="KW-0489">Methyltransferase</keyword>
<keyword evidence="1" id="KW-0808">Transferase</keyword>
<keyword evidence="2" id="KW-1185">Reference proteome</keyword>
<dbReference type="PANTHER" id="PTHR43861">
    <property type="entry name" value="TRANS-ACONITATE 2-METHYLTRANSFERASE-RELATED"/>
    <property type="match status" value="1"/>
</dbReference>
<dbReference type="Proteomes" id="UP000507962">
    <property type="component" value="Unassembled WGS sequence"/>
</dbReference>
<dbReference type="Gene3D" id="3.40.50.150">
    <property type="entry name" value="Vaccinia Virus protein VP39"/>
    <property type="match status" value="1"/>
</dbReference>
<organism evidence="1 2">
    <name type="scientific">Desulfoluna butyratoxydans</name>
    <dbReference type="NCBI Taxonomy" id="231438"/>
    <lineage>
        <taxon>Bacteria</taxon>
        <taxon>Pseudomonadati</taxon>
        <taxon>Thermodesulfobacteriota</taxon>
        <taxon>Desulfobacteria</taxon>
        <taxon>Desulfobacterales</taxon>
        <taxon>Desulfolunaceae</taxon>
        <taxon>Desulfoluna</taxon>
    </lineage>
</organism>
<dbReference type="AlphaFoldDB" id="A0A4V6IM16"/>
<gene>
    <name evidence="1" type="ORF">MSL71_49930</name>
</gene>
<dbReference type="GO" id="GO:0008168">
    <property type="term" value="F:methyltransferase activity"/>
    <property type="evidence" value="ECO:0007669"/>
    <property type="project" value="UniProtKB-KW"/>
</dbReference>
<name>A0A4V6IM16_9BACT</name>
<protein>
    <submittedName>
        <fullName evidence="1">S-adenosyl-l-methionine-dependent methyltransferase</fullName>
    </submittedName>
</protein>
<reference evidence="1 2" key="1">
    <citation type="submission" date="2019-03" db="EMBL/GenBank/DDBJ databases">
        <authorList>
            <person name="Nijsse B."/>
        </authorList>
    </citation>
    <scope>NUCLEOTIDE SEQUENCE [LARGE SCALE GENOMIC DNA]</scope>
    <source>
        <strain evidence="1">Desulfoluna butyratoxydans MSL71</strain>
    </source>
</reference>